<keyword evidence="2" id="KW-0812">Transmembrane</keyword>
<dbReference type="Proteomes" id="UP001163046">
    <property type="component" value="Unassembled WGS sequence"/>
</dbReference>
<keyword evidence="7" id="KW-1185">Reference proteome</keyword>
<dbReference type="GO" id="GO:0016020">
    <property type="term" value="C:membrane"/>
    <property type="evidence" value="ECO:0007669"/>
    <property type="project" value="UniProtKB-SubCell"/>
</dbReference>
<dbReference type="EMBL" id="MU826350">
    <property type="protein sequence ID" value="KAJ7381348.1"/>
    <property type="molecule type" value="Genomic_DNA"/>
</dbReference>
<comment type="caution">
    <text evidence="6">The sequence shown here is derived from an EMBL/GenBank/DDBJ whole genome shotgun (WGS) entry which is preliminary data.</text>
</comment>
<dbReference type="AlphaFoldDB" id="A0A9W9ZGJ4"/>
<organism evidence="6 7">
    <name type="scientific">Desmophyllum pertusum</name>
    <dbReference type="NCBI Taxonomy" id="174260"/>
    <lineage>
        <taxon>Eukaryota</taxon>
        <taxon>Metazoa</taxon>
        <taxon>Cnidaria</taxon>
        <taxon>Anthozoa</taxon>
        <taxon>Hexacorallia</taxon>
        <taxon>Scleractinia</taxon>
        <taxon>Caryophylliina</taxon>
        <taxon>Caryophylliidae</taxon>
        <taxon>Desmophyllum</taxon>
    </lineage>
</organism>
<dbReference type="PANTHER" id="PTHR16059">
    <property type="entry name" value="ANTHRAX TOXIN RECEPTOR"/>
    <property type="match status" value="1"/>
</dbReference>
<evidence type="ECO:0000313" key="6">
    <source>
        <dbReference type="EMBL" id="KAJ7381348.1"/>
    </source>
</evidence>
<keyword evidence="4" id="KW-1133">Transmembrane helix</keyword>
<accession>A0A9W9ZGJ4</accession>
<evidence type="ECO:0000256" key="3">
    <source>
        <dbReference type="ARBA" id="ARBA00022729"/>
    </source>
</evidence>
<reference evidence="6" key="1">
    <citation type="submission" date="2023-01" db="EMBL/GenBank/DDBJ databases">
        <title>Genome assembly of the deep-sea coral Lophelia pertusa.</title>
        <authorList>
            <person name="Herrera S."/>
            <person name="Cordes E."/>
        </authorList>
    </citation>
    <scope>NUCLEOTIDE SEQUENCE</scope>
    <source>
        <strain evidence="6">USNM1676648</strain>
        <tissue evidence="6">Polyp</tissue>
    </source>
</reference>
<dbReference type="PANTHER" id="PTHR16059:SF25">
    <property type="entry name" value="LYSOZYME"/>
    <property type="match status" value="1"/>
</dbReference>
<evidence type="ECO:0000313" key="7">
    <source>
        <dbReference type="Proteomes" id="UP001163046"/>
    </source>
</evidence>
<evidence type="ECO:0000256" key="2">
    <source>
        <dbReference type="ARBA" id="ARBA00022692"/>
    </source>
</evidence>
<comment type="subcellular location">
    <subcellularLocation>
        <location evidence="1">Membrane</location>
        <topology evidence="1">Single-pass membrane protein</topology>
    </subcellularLocation>
</comment>
<dbReference type="OrthoDB" id="687730at2759"/>
<evidence type="ECO:0000256" key="4">
    <source>
        <dbReference type="ARBA" id="ARBA00022989"/>
    </source>
</evidence>
<protein>
    <submittedName>
        <fullName evidence="6">Uncharacterized protein</fullName>
    </submittedName>
</protein>
<evidence type="ECO:0000256" key="5">
    <source>
        <dbReference type="ARBA" id="ARBA00023136"/>
    </source>
</evidence>
<proteinExistence type="predicted"/>
<evidence type="ECO:0000256" key="1">
    <source>
        <dbReference type="ARBA" id="ARBA00004167"/>
    </source>
</evidence>
<name>A0A9W9ZGJ4_9CNID</name>
<keyword evidence="5" id="KW-0472">Membrane</keyword>
<sequence>MLQILGNVLERRRPTLFNEPTCNVKYHKLGCYKDRAKAPTLLEKLILTDRDPTSPAFSKISIDWGNWDSHLPSLACRCAQKAAENKYAYFGLQYYGECWSSPEAGETYNQAGPAIEGSCVTNGYQPCPKDPKATEKECVGKRNVNYVYTIENTKIHGVQFRSHLLAASKIS</sequence>
<keyword evidence="3" id="KW-0732">Signal</keyword>
<gene>
    <name evidence="6" type="ORF">OS493_001473</name>
</gene>